<dbReference type="EMBL" id="KL596793">
    <property type="protein sequence ID" value="KER24913.1"/>
    <property type="molecule type" value="Genomic_DNA"/>
</dbReference>
<proteinExistence type="predicted"/>
<name>A0A074ZCM1_OPIVI</name>
<dbReference type="AlphaFoldDB" id="A0A074ZCM1"/>
<dbReference type="KEGG" id="ovi:T265_14315"/>
<gene>
    <name evidence="1" type="ORF">T265_14315</name>
</gene>
<dbReference type="GeneID" id="20328481"/>
<protein>
    <submittedName>
        <fullName evidence="1">Uncharacterized protein</fullName>
    </submittedName>
</protein>
<evidence type="ECO:0000313" key="1">
    <source>
        <dbReference type="EMBL" id="KER24913.1"/>
    </source>
</evidence>
<accession>A0A074ZCM1</accession>
<organism evidence="1 2">
    <name type="scientific">Opisthorchis viverrini</name>
    <name type="common">Southeast Asian liver fluke</name>
    <dbReference type="NCBI Taxonomy" id="6198"/>
    <lineage>
        <taxon>Eukaryota</taxon>
        <taxon>Metazoa</taxon>
        <taxon>Spiralia</taxon>
        <taxon>Lophotrochozoa</taxon>
        <taxon>Platyhelminthes</taxon>
        <taxon>Trematoda</taxon>
        <taxon>Digenea</taxon>
        <taxon>Opisthorchiida</taxon>
        <taxon>Opisthorchiata</taxon>
        <taxon>Opisthorchiidae</taxon>
        <taxon>Opisthorchis</taxon>
    </lineage>
</organism>
<dbReference type="RefSeq" id="XP_009171357.1">
    <property type="nucleotide sequence ID" value="XM_009173093.1"/>
</dbReference>
<reference evidence="1 2" key="1">
    <citation type="submission" date="2013-11" db="EMBL/GenBank/DDBJ databases">
        <title>Opisthorchis viverrini - life in the bile duct.</title>
        <authorList>
            <person name="Young N.D."/>
            <person name="Nagarajan N."/>
            <person name="Lin S.J."/>
            <person name="Korhonen P.K."/>
            <person name="Jex A.R."/>
            <person name="Hall R.S."/>
            <person name="Safavi-Hemami H."/>
            <person name="Kaewkong W."/>
            <person name="Bertrand D."/>
            <person name="Gao S."/>
            <person name="Seet Q."/>
            <person name="Wongkham S."/>
            <person name="Teh B.T."/>
            <person name="Wongkham C."/>
            <person name="Intapan P.M."/>
            <person name="Maleewong W."/>
            <person name="Yang X."/>
            <person name="Hu M."/>
            <person name="Wang Z."/>
            <person name="Hofmann A."/>
            <person name="Sternberg P.W."/>
            <person name="Tan P."/>
            <person name="Wang J."/>
            <person name="Gasser R.B."/>
        </authorList>
    </citation>
    <scope>NUCLEOTIDE SEQUENCE [LARGE SCALE GENOMIC DNA]</scope>
</reference>
<sequence>MYARETWLLRTADVRRLQRISNKVIGKPVSGCVAAPSTALAQPCATHDKTPSIGTSFALRVFFKHKQHTSRRMTLKEGVKENTKSLDVVFFIRSGGPIGCSFYPVSSFADAHVTFELGIPRRRSLVDVGVTFVLPSSGCGLY</sequence>
<evidence type="ECO:0000313" key="2">
    <source>
        <dbReference type="Proteomes" id="UP000054324"/>
    </source>
</evidence>
<dbReference type="CTD" id="20328481"/>
<keyword evidence="2" id="KW-1185">Reference proteome</keyword>
<dbReference type="Proteomes" id="UP000054324">
    <property type="component" value="Unassembled WGS sequence"/>
</dbReference>